<keyword evidence="5" id="KW-0521">NADP</keyword>
<dbReference type="Pfam" id="PF16170">
    <property type="entry name" value="DUF4873"/>
    <property type="match status" value="1"/>
</dbReference>
<dbReference type="InterPro" id="IPR032371">
    <property type="entry name" value="DUF4873"/>
</dbReference>
<evidence type="ECO:0000256" key="6">
    <source>
        <dbReference type="ARBA" id="ARBA00023002"/>
    </source>
</evidence>
<accession>A0ABQ1C9Y8</accession>
<evidence type="ECO:0000313" key="9">
    <source>
        <dbReference type="EMBL" id="GFG81283.1"/>
    </source>
</evidence>
<dbReference type="InterPro" id="IPR036188">
    <property type="entry name" value="FAD/NAD-bd_sf"/>
</dbReference>
<dbReference type="PANTHER" id="PTHR43098:SF3">
    <property type="entry name" value="L-ORNITHINE N(5)-MONOOXYGENASE-RELATED"/>
    <property type="match status" value="1"/>
</dbReference>
<keyword evidence="3" id="KW-0285">Flavoprotein</keyword>
<keyword evidence="10" id="KW-1185">Reference proteome</keyword>
<dbReference type="Proteomes" id="UP000465240">
    <property type="component" value="Unassembled WGS sequence"/>
</dbReference>
<sequence length="386" mass="42099">MTHAVMIVGAGTCADSVRDALHASGVAGIEIREDVHRAVFDDDTDSWVLHTEDDDVVRARVVVAARPAPIVPWIPNLAGRNSFRGESIHAARWDDNFHPAGKRIAVVGTDSFAGHRLDRLRESARSVTVFPHAPRRVTIEIEYWPTRARRRLLRRTRSGPQVAPSIEAITGTGIRTVDGAEHPVDAIIYGTGFTIEDDPPLTGAGGVTLRQAWTDGMEPFCGVAVRGFPNYFFVAGPDEGAQARYIAQCVALMHRGGSRRIEVRHSSQQVYNERSQLAPVPPPPAASAFDLSSHAPDYEDTYDGEATLEIGGTRHPVRVRLVGHLDPLDGNYHWQGTVFDAAELSRERVGTLSVGQHSAPARIVERTPWGTHSVAGVGAPPYARHR</sequence>
<evidence type="ECO:0000256" key="2">
    <source>
        <dbReference type="ARBA" id="ARBA00010139"/>
    </source>
</evidence>
<evidence type="ECO:0000256" key="7">
    <source>
        <dbReference type="ARBA" id="ARBA00023033"/>
    </source>
</evidence>
<dbReference type="Gene3D" id="3.50.50.60">
    <property type="entry name" value="FAD/NAD(P)-binding domain"/>
    <property type="match status" value="2"/>
</dbReference>
<evidence type="ECO:0000256" key="5">
    <source>
        <dbReference type="ARBA" id="ARBA00022857"/>
    </source>
</evidence>
<organism evidence="9 10">
    <name type="scientific">Mycobacterium paragordonae</name>
    <dbReference type="NCBI Taxonomy" id="1389713"/>
    <lineage>
        <taxon>Bacteria</taxon>
        <taxon>Bacillati</taxon>
        <taxon>Actinomycetota</taxon>
        <taxon>Actinomycetes</taxon>
        <taxon>Mycobacteriales</taxon>
        <taxon>Mycobacteriaceae</taxon>
        <taxon>Mycobacterium</taxon>
    </lineage>
</organism>
<keyword evidence="6" id="KW-0560">Oxidoreductase</keyword>
<keyword evidence="7" id="KW-0503">Monooxygenase</keyword>
<evidence type="ECO:0000256" key="3">
    <source>
        <dbReference type="ARBA" id="ARBA00022630"/>
    </source>
</evidence>
<evidence type="ECO:0000256" key="4">
    <source>
        <dbReference type="ARBA" id="ARBA00022827"/>
    </source>
</evidence>
<dbReference type="EMBL" id="BLKX01000001">
    <property type="protein sequence ID" value="GFG81283.1"/>
    <property type="molecule type" value="Genomic_DNA"/>
</dbReference>
<comment type="caution">
    <text evidence="9">The sequence shown here is derived from an EMBL/GenBank/DDBJ whole genome shotgun (WGS) entry which is preliminary data.</text>
</comment>
<comment type="similarity">
    <text evidence="2">Belongs to the FAD-binding monooxygenase family.</text>
</comment>
<dbReference type="InterPro" id="IPR050775">
    <property type="entry name" value="FAD-binding_Monooxygenases"/>
</dbReference>
<dbReference type="SUPFAM" id="SSF51905">
    <property type="entry name" value="FAD/NAD(P)-binding domain"/>
    <property type="match status" value="1"/>
</dbReference>
<protein>
    <recommendedName>
        <fullName evidence="8">DUF4873 domain-containing protein</fullName>
    </recommendedName>
</protein>
<reference evidence="9 10" key="1">
    <citation type="journal article" date="2019" name="Emerg. Microbes Infect.">
        <title>Comprehensive subspecies identification of 175 nontuberculous mycobacteria species based on 7547 genomic profiles.</title>
        <authorList>
            <person name="Matsumoto Y."/>
            <person name="Kinjo T."/>
            <person name="Motooka D."/>
            <person name="Nabeya D."/>
            <person name="Jung N."/>
            <person name="Uechi K."/>
            <person name="Horii T."/>
            <person name="Iida T."/>
            <person name="Fujita J."/>
            <person name="Nakamura S."/>
        </authorList>
    </citation>
    <scope>NUCLEOTIDE SEQUENCE [LARGE SCALE GENOMIC DNA]</scope>
    <source>
        <strain evidence="9 10">JCM 18565</strain>
    </source>
</reference>
<evidence type="ECO:0000259" key="8">
    <source>
        <dbReference type="Pfam" id="PF16170"/>
    </source>
</evidence>
<evidence type="ECO:0000313" key="10">
    <source>
        <dbReference type="Proteomes" id="UP000465240"/>
    </source>
</evidence>
<comment type="cofactor">
    <cofactor evidence="1">
        <name>FAD</name>
        <dbReference type="ChEBI" id="CHEBI:57692"/>
    </cofactor>
</comment>
<dbReference type="PANTHER" id="PTHR43098">
    <property type="entry name" value="L-ORNITHINE N(5)-MONOOXYGENASE-RELATED"/>
    <property type="match status" value="1"/>
</dbReference>
<name>A0ABQ1C9Y8_9MYCO</name>
<feature type="domain" description="DUF4873" evidence="8">
    <location>
        <begin position="299"/>
        <end position="383"/>
    </location>
</feature>
<proteinExistence type="inferred from homology"/>
<evidence type="ECO:0000256" key="1">
    <source>
        <dbReference type="ARBA" id="ARBA00001974"/>
    </source>
</evidence>
<gene>
    <name evidence="9" type="ORF">MPRG_45590</name>
</gene>
<keyword evidence="4" id="KW-0274">FAD</keyword>